<evidence type="ECO:0008006" key="3">
    <source>
        <dbReference type="Google" id="ProtNLM"/>
    </source>
</evidence>
<dbReference type="Proteomes" id="UP000286931">
    <property type="component" value="Unassembled WGS sequence"/>
</dbReference>
<gene>
    <name evidence="1" type="ORF">EHYA_01606</name>
</gene>
<name>A0A401YH69_9ACTN</name>
<organism evidence="1 2">
    <name type="scientific">Embleya hyalina</name>
    <dbReference type="NCBI Taxonomy" id="516124"/>
    <lineage>
        <taxon>Bacteria</taxon>
        <taxon>Bacillati</taxon>
        <taxon>Actinomycetota</taxon>
        <taxon>Actinomycetes</taxon>
        <taxon>Kitasatosporales</taxon>
        <taxon>Streptomycetaceae</taxon>
        <taxon>Embleya</taxon>
    </lineage>
</organism>
<dbReference type="AlphaFoldDB" id="A0A401YH69"/>
<reference evidence="1 2" key="1">
    <citation type="submission" date="2018-12" db="EMBL/GenBank/DDBJ databases">
        <title>Draft genome sequence of Embleya hyalina NBRC 13850T.</title>
        <authorList>
            <person name="Komaki H."/>
            <person name="Hosoyama A."/>
            <person name="Kimura A."/>
            <person name="Ichikawa N."/>
            <person name="Tamura T."/>
        </authorList>
    </citation>
    <scope>NUCLEOTIDE SEQUENCE [LARGE SCALE GENOMIC DNA]</scope>
    <source>
        <strain evidence="1 2">NBRC 13850</strain>
    </source>
</reference>
<dbReference type="EMBL" id="BIFH01000015">
    <property type="protein sequence ID" value="GCD93951.1"/>
    <property type="molecule type" value="Genomic_DNA"/>
</dbReference>
<evidence type="ECO:0000313" key="2">
    <source>
        <dbReference type="Proteomes" id="UP000286931"/>
    </source>
</evidence>
<proteinExistence type="predicted"/>
<dbReference type="SUPFAM" id="SSF52540">
    <property type="entry name" value="P-loop containing nucleoside triphosphate hydrolases"/>
    <property type="match status" value="1"/>
</dbReference>
<keyword evidence="2" id="KW-1185">Reference proteome</keyword>
<accession>A0A401YH69</accession>
<protein>
    <recommendedName>
        <fullName evidence="3">Guanylate kinase</fullName>
    </recommendedName>
</protein>
<dbReference type="RefSeq" id="WP_126636198.1">
    <property type="nucleotide sequence ID" value="NZ_BIFH01000015.1"/>
</dbReference>
<dbReference type="OrthoDB" id="3575979at2"/>
<dbReference type="Gene3D" id="3.40.50.300">
    <property type="entry name" value="P-loop containing nucleotide triphosphate hydrolases"/>
    <property type="match status" value="1"/>
</dbReference>
<comment type="caution">
    <text evidence="1">The sequence shown here is derived from an EMBL/GenBank/DDBJ whole genome shotgun (WGS) entry which is preliminary data.</text>
</comment>
<dbReference type="InterPro" id="IPR027417">
    <property type="entry name" value="P-loop_NTPase"/>
</dbReference>
<sequence>MRRVVVGPPAVVLYGPPASGKDTVTGALARADGAFVHFRRLKAGPGRSSGYRMTDPRTLADLRRDGLVVHGNRRYGAEYATDAPELDRLTAQGGIPVVHVGQVEALTALSAYPAAWTRVLLWCPRDVTAKRSADRGDPDGDARLRAWAETYADLEAHPDVLWSLIVRTDHTSPGDAAELVRQAVNGKAPDRFGAGHLLRGVA</sequence>
<evidence type="ECO:0000313" key="1">
    <source>
        <dbReference type="EMBL" id="GCD93951.1"/>
    </source>
</evidence>